<gene>
    <name evidence="3" type="ORF">HGG74_18175</name>
</gene>
<evidence type="ECO:0000259" key="2">
    <source>
        <dbReference type="Pfam" id="PF20789"/>
    </source>
</evidence>
<organism evidence="3 4">
    <name type="scientific">Arthrobacter mobilis</name>
    <dbReference type="NCBI Taxonomy" id="2724944"/>
    <lineage>
        <taxon>Bacteria</taxon>
        <taxon>Bacillati</taxon>
        <taxon>Actinomycetota</taxon>
        <taxon>Actinomycetes</taxon>
        <taxon>Micrococcales</taxon>
        <taxon>Micrococcaceae</taxon>
        <taxon>Arthrobacter</taxon>
    </lineage>
</organism>
<protein>
    <submittedName>
        <fullName evidence="3">Thioesterase family protein</fullName>
    </submittedName>
</protein>
<dbReference type="InterPro" id="IPR029069">
    <property type="entry name" value="HotDog_dom_sf"/>
</dbReference>
<dbReference type="RefSeq" id="WP_168488674.1">
    <property type="nucleotide sequence ID" value="NZ_JAAZSQ010000024.1"/>
</dbReference>
<evidence type="ECO:0000259" key="1">
    <source>
        <dbReference type="Pfam" id="PF13622"/>
    </source>
</evidence>
<name>A0A7X6K763_9MICC</name>
<dbReference type="InterPro" id="IPR042171">
    <property type="entry name" value="Acyl-CoA_hotdog"/>
</dbReference>
<feature type="domain" description="Acyl-CoA thioesterase-like C-terminal" evidence="2">
    <location>
        <begin position="143"/>
        <end position="273"/>
    </location>
</feature>
<dbReference type="InterPro" id="IPR049449">
    <property type="entry name" value="TesB_ACOT8-like_N"/>
</dbReference>
<evidence type="ECO:0000313" key="3">
    <source>
        <dbReference type="EMBL" id="NKX56415.1"/>
    </source>
</evidence>
<accession>A0A7X6K763</accession>
<dbReference type="EMBL" id="JAAZSQ010000024">
    <property type="protein sequence ID" value="NKX56415.1"/>
    <property type="molecule type" value="Genomic_DNA"/>
</dbReference>
<keyword evidence="4" id="KW-1185">Reference proteome</keyword>
<dbReference type="Pfam" id="PF20789">
    <property type="entry name" value="4HBT_3C"/>
    <property type="match status" value="1"/>
</dbReference>
<reference evidence="3 4" key="1">
    <citation type="submission" date="2020-04" db="EMBL/GenBank/DDBJ databases">
        <title>Arthrobacter sp. nov.</title>
        <authorList>
            <person name="Liu S."/>
        </authorList>
    </citation>
    <scope>NUCLEOTIDE SEQUENCE [LARGE SCALE GENOMIC DNA]</scope>
    <source>
        <strain evidence="3 4">E918</strain>
    </source>
</reference>
<dbReference type="InterPro" id="IPR049450">
    <property type="entry name" value="ACOT8-like_C"/>
</dbReference>
<comment type="caution">
    <text evidence="3">The sequence shown here is derived from an EMBL/GenBank/DDBJ whole genome shotgun (WGS) entry which is preliminary data.</text>
</comment>
<evidence type="ECO:0000313" key="4">
    <source>
        <dbReference type="Proteomes" id="UP000544090"/>
    </source>
</evidence>
<dbReference type="Proteomes" id="UP000544090">
    <property type="component" value="Unassembled WGS sequence"/>
</dbReference>
<sequence length="281" mass="30244">MPDPLTLSVSEHLGAAGEPVPCAYYVRLDGGRFRSTLHSQGAWNDHEQHMAPASGLLVHEILRNHPRPEMAISQLTFEILGVIPGGEFEVRTEVVRPGRTIELVEATLVANGGRPAIRALVWRLLTGDTAAVAGTTSGRLRPPAECTPHAITAAWPGGYIGSIECRSAYDGGPGRGSVWVHTPLAIVDGEDSEPVARFVGLVDTANGVAVRRSPREYMFPNVELTIHLFRQPAGAWTGLDTTVHFGEHGVGLTESGLYDEHGFLGRAAQILTVRKFPEPKS</sequence>
<proteinExistence type="predicted"/>
<dbReference type="AlphaFoldDB" id="A0A7X6K763"/>
<dbReference type="SUPFAM" id="SSF54637">
    <property type="entry name" value="Thioesterase/thiol ester dehydrase-isomerase"/>
    <property type="match status" value="1"/>
</dbReference>
<dbReference type="Pfam" id="PF13622">
    <property type="entry name" value="4HBT_3"/>
    <property type="match status" value="1"/>
</dbReference>
<feature type="domain" description="Acyl-CoA thioesterase-like N-terminal HotDog" evidence="1">
    <location>
        <begin position="42"/>
        <end position="123"/>
    </location>
</feature>
<dbReference type="Gene3D" id="2.40.160.210">
    <property type="entry name" value="Acyl-CoA thioesterase, double hotdog domain"/>
    <property type="match status" value="1"/>
</dbReference>